<evidence type="ECO:0000313" key="4">
    <source>
        <dbReference type="Proteomes" id="UP000319828"/>
    </source>
</evidence>
<evidence type="ECO:0000313" key="5">
    <source>
        <dbReference type="Proteomes" id="UP001157156"/>
    </source>
</evidence>
<accession>A0A557PF83</accession>
<dbReference type="EMBL" id="BSPV01000008">
    <property type="protein sequence ID" value="GLT15263.1"/>
    <property type="molecule type" value="Genomic_DNA"/>
</dbReference>
<reference evidence="5" key="2">
    <citation type="journal article" date="2019" name="Int. J. Syst. Evol. Microbiol.">
        <title>The Global Catalogue of Microorganisms (GCM) 10K type strain sequencing project: providing services to taxonomists for standard genome sequencing and annotation.</title>
        <authorList>
            <consortium name="The Broad Institute Genomics Platform"/>
            <consortium name="The Broad Institute Genome Sequencing Center for Infectious Disease"/>
            <person name="Wu L."/>
            <person name="Ma J."/>
        </authorList>
    </citation>
    <scope>NUCLEOTIDE SEQUENCE [LARGE SCALE GENOMIC DNA]</scope>
    <source>
        <strain evidence="5">NBRC 111146</strain>
    </source>
</reference>
<dbReference type="Proteomes" id="UP000319828">
    <property type="component" value="Unassembled WGS sequence"/>
</dbReference>
<organism evidence="3 4">
    <name type="scientific">Vibrio algivorus</name>
    <dbReference type="NCBI Taxonomy" id="1667024"/>
    <lineage>
        <taxon>Bacteria</taxon>
        <taxon>Pseudomonadati</taxon>
        <taxon>Pseudomonadota</taxon>
        <taxon>Gammaproteobacteria</taxon>
        <taxon>Vibrionales</taxon>
        <taxon>Vibrionaceae</taxon>
        <taxon>Vibrio</taxon>
    </lineage>
</organism>
<gene>
    <name evidence="3" type="ORF">FOF44_01700</name>
    <name evidence="2" type="ORF">GCM10007931_22380</name>
</gene>
<protein>
    <submittedName>
        <fullName evidence="3">Uncharacterized protein</fullName>
    </submittedName>
</protein>
<name>A0A557PF83_9VIBR</name>
<sequence>MRKIYLALAIAGVLAGCSSNSDKAPVNTTPVPAMGKVADGAFTRFALNGNSSGAWLVHAKPDLGLGAVEATNITASGDPGSLRLFYPSINETSTLQAGPGVSQIIPNIEPDTEYLLTVYYRDEKGDESPNVLELGVKDMGVGSLAGNIVRTKTFTNDDIDSDGDDTNDFRKVELAFNSGSNTTLEVYALTHLSSTENIDMNGDVALQTEVFIDDVVLKADD</sequence>
<reference evidence="2" key="1">
    <citation type="journal article" date="2014" name="Int. J. Syst. Evol. Microbiol.">
        <title>Complete genome of a new Firmicutes species belonging to the dominant human colonic microbiota ('Ruminococcus bicirculans') reveals two chromosomes and a selective capacity to utilize plant glucans.</title>
        <authorList>
            <consortium name="NISC Comparative Sequencing Program"/>
            <person name="Wegmann U."/>
            <person name="Louis P."/>
            <person name="Goesmann A."/>
            <person name="Henrissat B."/>
            <person name="Duncan S.H."/>
            <person name="Flint H.J."/>
        </authorList>
    </citation>
    <scope>NUCLEOTIDE SEQUENCE</scope>
    <source>
        <strain evidence="2">NBRC 111146</strain>
    </source>
</reference>
<dbReference type="RefSeq" id="WP_089123628.1">
    <property type="nucleotide sequence ID" value="NZ_BSPV01000008.1"/>
</dbReference>
<evidence type="ECO:0000256" key="1">
    <source>
        <dbReference type="SAM" id="SignalP"/>
    </source>
</evidence>
<comment type="caution">
    <text evidence="3">The sequence shown here is derived from an EMBL/GenBank/DDBJ whole genome shotgun (WGS) entry which is preliminary data.</text>
</comment>
<reference evidence="3 4" key="3">
    <citation type="submission" date="2019-07" db="EMBL/GenBank/DDBJ databases">
        <title>The draft genome sequence of Vibrio algivorus M1486.</title>
        <authorList>
            <person name="Meng X."/>
        </authorList>
    </citation>
    <scope>NUCLEOTIDE SEQUENCE [LARGE SCALE GENOMIC DNA]</scope>
    <source>
        <strain evidence="3 4">M1486</strain>
    </source>
</reference>
<dbReference type="Gene3D" id="2.60.120.260">
    <property type="entry name" value="Galactose-binding domain-like"/>
    <property type="match status" value="1"/>
</dbReference>
<dbReference type="OrthoDB" id="5865462at2"/>
<dbReference type="PROSITE" id="PS51257">
    <property type="entry name" value="PROKAR_LIPOPROTEIN"/>
    <property type="match status" value="1"/>
</dbReference>
<dbReference type="AlphaFoldDB" id="A0A557PF83"/>
<feature type="chain" id="PRO_5021738452" evidence="1">
    <location>
        <begin position="24"/>
        <end position="221"/>
    </location>
</feature>
<reference evidence="2" key="4">
    <citation type="submission" date="2023-01" db="EMBL/GenBank/DDBJ databases">
        <title>Draft genome sequence of Vibrio algivorus strain NBRC 111146.</title>
        <authorList>
            <person name="Sun Q."/>
            <person name="Mori K."/>
        </authorList>
    </citation>
    <scope>NUCLEOTIDE SEQUENCE</scope>
    <source>
        <strain evidence="2">NBRC 111146</strain>
    </source>
</reference>
<keyword evidence="5" id="KW-1185">Reference proteome</keyword>
<evidence type="ECO:0000313" key="2">
    <source>
        <dbReference type="EMBL" id="GLT15263.1"/>
    </source>
</evidence>
<evidence type="ECO:0000313" key="3">
    <source>
        <dbReference type="EMBL" id="TVO39327.1"/>
    </source>
</evidence>
<feature type="signal peptide" evidence="1">
    <location>
        <begin position="1"/>
        <end position="23"/>
    </location>
</feature>
<dbReference type="EMBL" id="VMKJ01000002">
    <property type="protein sequence ID" value="TVO39327.1"/>
    <property type="molecule type" value="Genomic_DNA"/>
</dbReference>
<keyword evidence="1" id="KW-0732">Signal</keyword>
<dbReference type="Proteomes" id="UP001157156">
    <property type="component" value="Unassembled WGS sequence"/>
</dbReference>
<proteinExistence type="predicted"/>